<dbReference type="PANTHER" id="PTHR14950">
    <property type="entry name" value="DICER-RELATED"/>
    <property type="match status" value="1"/>
</dbReference>
<dbReference type="SUPFAM" id="SSF69065">
    <property type="entry name" value="RNase III domain-like"/>
    <property type="match status" value="2"/>
</dbReference>
<proteinExistence type="inferred from homology"/>
<dbReference type="SUPFAM" id="SSF52540">
    <property type="entry name" value="P-loop containing nucleoside triphosphate hydrolases"/>
    <property type="match status" value="1"/>
</dbReference>
<keyword evidence="7" id="KW-0547">Nucleotide-binding</keyword>
<dbReference type="Pfam" id="PF03368">
    <property type="entry name" value="Dicer_dimer"/>
    <property type="match status" value="1"/>
</dbReference>
<protein>
    <recommendedName>
        <fullName evidence="3">Dicer-like protein 1</fullName>
    </recommendedName>
</protein>
<dbReference type="InterPro" id="IPR006935">
    <property type="entry name" value="Helicase/UvrB_N"/>
</dbReference>
<keyword evidence="13 17" id="KW-0694">RNA-binding</keyword>
<dbReference type="InterPro" id="IPR056755">
    <property type="entry name" value="DSRM_2"/>
</dbReference>
<dbReference type="InterPro" id="IPR003100">
    <property type="entry name" value="PAZ_dom"/>
</dbReference>
<keyword evidence="6" id="KW-0677">Repeat</keyword>
<organism evidence="24 25">
    <name type="scientific">Aaosphaeria arxii CBS 175.79</name>
    <dbReference type="NCBI Taxonomy" id="1450172"/>
    <lineage>
        <taxon>Eukaryota</taxon>
        <taxon>Fungi</taxon>
        <taxon>Dikarya</taxon>
        <taxon>Ascomycota</taxon>
        <taxon>Pezizomycotina</taxon>
        <taxon>Dothideomycetes</taxon>
        <taxon>Pleosporomycetidae</taxon>
        <taxon>Pleosporales</taxon>
        <taxon>Pleosporales incertae sedis</taxon>
        <taxon>Aaosphaeria</taxon>
    </lineage>
</organism>
<feature type="domain" description="Helicase C-terminal" evidence="22">
    <location>
        <begin position="402"/>
        <end position="570"/>
    </location>
</feature>
<dbReference type="GO" id="GO:0004525">
    <property type="term" value="F:ribonuclease III activity"/>
    <property type="evidence" value="ECO:0007669"/>
    <property type="project" value="InterPro"/>
</dbReference>
<dbReference type="InterPro" id="IPR000999">
    <property type="entry name" value="RNase_III_dom"/>
</dbReference>
<evidence type="ECO:0000256" key="3">
    <source>
        <dbReference type="ARBA" id="ARBA00020797"/>
    </source>
</evidence>
<keyword evidence="11" id="KW-0067">ATP-binding</keyword>
<dbReference type="GO" id="GO:0030422">
    <property type="term" value="P:siRNA processing"/>
    <property type="evidence" value="ECO:0007669"/>
    <property type="project" value="TreeGrafter"/>
</dbReference>
<dbReference type="SMART" id="SM00487">
    <property type="entry name" value="DEXDc"/>
    <property type="match status" value="1"/>
</dbReference>
<comment type="similarity">
    <text evidence="16 17">Belongs to the helicase family. Dicer subfamily.</text>
</comment>
<dbReference type="PROSITE" id="PS51327">
    <property type="entry name" value="DICER_DSRBF"/>
    <property type="match status" value="1"/>
</dbReference>
<dbReference type="GO" id="GO:0004386">
    <property type="term" value="F:helicase activity"/>
    <property type="evidence" value="ECO:0007669"/>
    <property type="project" value="UniProtKB-KW"/>
</dbReference>
<accession>A0A6A5Y3V9</accession>
<dbReference type="Proteomes" id="UP000799778">
    <property type="component" value="Unassembled WGS sequence"/>
</dbReference>
<dbReference type="RefSeq" id="XP_033388285.1">
    <property type="nucleotide sequence ID" value="XM_033530335.1"/>
</dbReference>
<dbReference type="GO" id="GO:0003723">
    <property type="term" value="F:RNA binding"/>
    <property type="evidence" value="ECO:0007669"/>
    <property type="project" value="UniProtKB-UniRule"/>
</dbReference>
<keyword evidence="14" id="KW-0051">Antiviral defense</keyword>
<dbReference type="SMART" id="SM00490">
    <property type="entry name" value="HELICc"/>
    <property type="match status" value="1"/>
</dbReference>
<evidence type="ECO:0000256" key="7">
    <source>
        <dbReference type="ARBA" id="ARBA00022741"/>
    </source>
</evidence>
<dbReference type="InterPro" id="IPR038248">
    <property type="entry name" value="Dicer_dimer_sf"/>
</dbReference>
<dbReference type="SMART" id="SM00535">
    <property type="entry name" value="RIBOc"/>
    <property type="match status" value="2"/>
</dbReference>
<keyword evidence="8" id="KW-0378">Hydrolase</keyword>
<dbReference type="PROSITE" id="PS51194">
    <property type="entry name" value="HELICASE_CTER"/>
    <property type="match status" value="1"/>
</dbReference>
<gene>
    <name evidence="24" type="ORF">BU24DRAFT_439860</name>
</gene>
<evidence type="ECO:0000256" key="5">
    <source>
        <dbReference type="ARBA" id="ARBA00022723"/>
    </source>
</evidence>
<dbReference type="GO" id="GO:0051607">
    <property type="term" value="P:defense response to virus"/>
    <property type="evidence" value="ECO:0007669"/>
    <property type="project" value="UniProtKB-KW"/>
</dbReference>
<evidence type="ECO:0000256" key="10">
    <source>
        <dbReference type="ARBA" id="ARBA00022833"/>
    </source>
</evidence>
<dbReference type="Pfam" id="PF24995">
    <property type="entry name" value="DSRM_2"/>
    <property type="match status" value="1"/>
</dbReference>
<dbReference type="GO" id="GO:0005524">
    <property type="term" value="F:ATP binding"/>
    <property type="evidence" value="ECO:0007669"/>
    <property type="project" value="UniProtKB-KW"/>
</dbReference>
<evidence type="ECO:0000256" key="11">
    <source>
        <dbReference type="ARBA" id="ARBA00022840"/>
    </source>
</evidence>
<evidence type="ECO:0000256" key="12">
    <source>
        <dbReference type="ARBA" id="ARBA00022842"/>
    </source>
</evidence>
<dbReference type="PROSITE" id="PS00517">
    <property type="entry name" value="RNASE_3_1"/>
    <property type="match status" value="1"/>
</dbReference>
<dbReference type="Gene3D" id="3.40.50.300">
    <property type="entry name" value="P-loop containing nucleotide triphosphate hydrolases"/>
    <property type="match status" value="2"/>
</dbReference>
<dbReference type="PROSITE" id="PS50142">
    <property type="entry name" value="RNASE_3_2"/>
    <property type="match status" value="2"/>
</dbReference>
<dbReference type="GeneID" id="54287732"/>
<dbReference type="InterPro" id="IPR014001">
    <property type="entry name" value="Helicase_ATP-bd"/>
</dbReference>
<keyword evidence="9" id="KW-0347">Helicase</keyword>
<keyword evidence="5" id="KW-0479">Metal-binding</keyword>
<dbReference type="InterPro" id="IPR027417">
    <property type="entry name" value="P-loop_NTPase"/>
</dbReference>
<feature type="domain" description="Helicase ATP-binding" evidence="21">
    <location>
        <begin position="74"/>
        <end position="256"/>
    </location>
</feature>
<feature type="coiled-coil region" evidence="18">
    <location>
        <begin position="352"/>
        <end position="379"/>
    </location>
</feature>
<name>A0A6A5Y3V9_9PLEO</name>
<dbReference type="OrthoDB" id="416741at2759"/>
<dbReference type="Gene3D" id="1.10.1520.10">
    <property type="entry name" value="Ribonuclease III domain"/>
    <property type="match status" value="2"/>
</dbReference>
<evidence type="ECO:0000256" key="15">
    <source>
        <dbReference type="ARBA" id="ARBA00023211"/>
    </source>
</evidence>
<evidence type="ECO:0000256" key="2">
    <source>
        <dbReference type="ARBA" id="ARBA00001946"/>
    </source>
</evidence>
<comment type="cofactor">
    <cofactor evidence="1">
        <name>Mn(2+)</name>
        <dbReference type="ChEBI" id="CHEBI:29035"/>
    </cofactor>
</comment>
<feature type="domain" description="RNase III" evidence="19">
    <location>
        <begin position="1202"/>
        <end position="1356"/>
    </location>
</feature>
<evidence type="ECO:0000256" key="8">
    <source>
        <dbReference type="ARBA" id="ARBA00022801"/>
    </source>
</evidence>
<keyword evidence="4" id="KW-0930">Antiviral protein</keyword>
<evidence type="ECO:0000259" key="23">
    <source>
        <dbReference type="PROSITE" id="PS51327"/>
    </source>
</evidence>
<dbReference type="GO" id="GO:0046872">
    <property type="term" value="F:metal ion binding"/>
    <property type="evidence" value="ECO:0007669"/>
    <property type="project" value="UniProtKB-KW"/>
</dbReference>
<comment type="cofactor">
    <cofactor evidence="2">
        <name>Mg(2+)</name>
        <dbReference type="ChEBI" id="CHEBI:18420"/>
    </cofactor>
</comment>
<evidence type="ECO:0000256" key="4">
    <source>
        <dbReference type="ARBA" id="ARBA00022721"/>
    </source>
</evidence>
<dbReference type="PANTHER" id="PTHR14950:SF62">
    <property type="entry name" value="DICER-LIKE PROTEIN 1"/>
    <property type="match status" value="1"/>
</dbReference>
<feature type="domain" description="Dicer dsRNA-binding fold" evidence="23">
    <location>
        <begin position="593"/>
        <end position="685"/>
    </location>
</feature>
<keyword evidence="15" id="KW-0464">Manganese</keyword>
<evidence type="ECO:0000256" key="14">
    <source>
        <dbReference type="ARBA" id="ARBA00023118"/>
    </source>
</evidence>
<dbReference type="GO" id="GO:0005634">
    <property type="term" value="C:nucleus"/>
    <property type="evidence" value="ECO:0007669"/>
    <property type="project" value="TreeGrafter"/>
</dbReference>
<dbReference type="EMBL" id="ML978067">
    <property type="protein sequence ID" value="KAF2019946.1"/>
    <property type="molecule type" value="Genomic_DNA"/>
</dbReference>
<reference evidence="24" key="1">
    <citation type="journal article" date="2020" name="Stud. Mycol.">
        <title>101 Dothideomycetes genomes: a test case for predicting lifestyles and emergence of pathogens.</title>
        <authorList>
            <person name="Haridas S."/>
            <person name="Albert R."/>
            <person name="Binder M."/>
            <person name="Bloem J."/>
            <person name="Labutti K."/>
            <person name="Salamov A."/>
            <person name="Andreopoulos B."/>
            <person name="Baker S."/>
            <person name="Barry K."/>
            <person name="Bills G."/>
            <person name="Bluhm B."/>
            <person name="Cannon C."/>
            <person name="Castanera R."/>
            <person name="Culley D."/>
            <person name="Daum C."/>
            <person name="Ezra D."/>
            <person name="Gonzalez J."/>
            <person name="Henrissat B."/>
            <person name="Kuo A."/>
            <person name="Liang C."/>
            <person name="Lipzen A."/>
            <person name="Lutzoni F."/>
            <person name="Magnuson J."/>
            <person name="Mondo S."/>
            <person name="Nolan M."/>
            <person name="Ohm R."/>
            <person name="Pangilinan J."/>
            <person name="Park H.-J."/>
            <person name="Ramirez L."/>
            <person name="Alfaro M."/>
            <person name="Sun H."/>
            <person name="Tritt A."/>
            <person name="Yoshinaga Y."/>
            <person name="Zwiers L.-H."/>
            <person name="Turgeon B."/>
            <person name="Goodwin S."/>
            <person name="Spatafora J."/>
            <person name="Crous P."/>
            <person name="Grigoriev I."/>
        </authorList>
    </citation>
    <scope>NUCLEOTIDE SEQUENCE</scope>
    <source>
        <strain evidence="24">CBS 175.79</strain>
    </source>
</reference>
<dbReference type="CDD" id="cd00593">
    <property type="entry name" value="RIBOc"/>
    <property type="match status" value="2"/>
</dbReference>
<dbReference type="CDD" id="cd18802">
    <property type="entry name" value="SF2_C_dicer"/>
    <property type="match status" value="1"/>
</dbReference>
<feature type="domain" description="RNase III" evidence="19">
    <location>
        <begin position="995"/>
        <end position="1146"/>
    </location>
</feature>
<evidence type="ECO:0000256" key="13">
    <source>
        <dbReference type="ARBA" id="ARBA00022884"/>
    </source>
</evidence>
<dbReference type="Pfam" id="PF00636">
    <property type="entry name" value="Ribonuclease_3"/>
    <property type="match status" value="2"/>
</dbReference>
<dbReference type="PROSITE" id="PS50821">
    <property type="entry name" value="PAZ"/>
    <property type="match status" value="1"/>
</dbReference>
<evidence type="ECO:0000313" key="24">
    <source>
        <dbReference type="EMBL" id="KAF2019946.1"/>
    </source>
</evidence>
<dbReference type="GO" id="GO:0005737">
    <property type="term" value="C:cytoplasm"/>
    <property type="evidence" value="ECO:0007669"/>
    <property type="project" value="TreeGrafter"/>
</dbReference>
<evidence type="ECO:0000259" key="22">
    <source>
        <dbReference type="PROSITE" id="PS51194"/>
    </source>
</evidence>
<dbReference type="PROSITE" id="PS51192">
    <property type="entry name" value="HELICASE_ATP_BIND_1"/>
    <property type="match status" value="1"/>
</dbReference>
<feature type="domain" description="PAZ" evidence="20">
    <location>
        <begin position="833"/>
        <end position="963"/>
    </location>
</feature>
<evidence type="ECO:0000256" key="17">
    <source>
        <dbReference type="PROSITE-ProRule" id="PRU00657"/>
    </source>
</evidence>
<keyword evidence="12" id="KW-0460">Magnesium</keyword>
<sequence length="1498" mass="171266">MTHTHIPSSTDEKRRVQHAIFKAFAAQKGGEVTEEDRQEALRKTDDTQLSVKALLAKDDSGTKIHSPRDYQTELFQKAKEENIIAVLDTGSGKTHIATMLLRHTLDQELERRAAGLPPKTAFFLVDSVNLVFQQANVLKCGLDQNVEGICGAMGAMLWQKSTWDKLFAGNMVIVCTAQVLLDCMMHSFVKMSQTSLLIFDEAHHAKNNHPYARIMKDYYVCEPVLSKRPRIFGMTASPVDANTDIKEAIQSLETLLYCKIATASDLTLLQNNITKPVEHVGQYSQLENYVETPFFQELKARYGDLKPFGKLFNDSKLYGSELGRWASDIYWSFAFSEEEAKKTEIRQERTFNKKNKTTIAELDKEISQLREAAEFVAKHDFGSPSLSVPDLSSKVLLLHQDWLELYYERTGDARCIVFVERRYTARLLNLIFQQISGPNLHCDILIGNNSSIGDQRTSLRTQFLTLAKFRRGDTNCLFATKVAEEGLDIPQCNLVVRFDLYRTMISYVQSRGRARHRNSKYLHMVEAGNPNHVALVRRAKQAERIMRDFCNSLPKDRIIDEVDDDMDQLFIADEKFPTHIIPSSGAKLTFRSSLSILAHFVASLPTNQSEEICLQPNYVVDRQPDGYLCEVILPECSPCISMRGVLQRKKAVARCSAAYEMCLELLRKGYLNDNLLPTYTKQVSAKNTITAVDSKKKDMYKMRVKPEFWDLGYGSVPELLYMTVIDVSAGLERPHQPLGLLTRQTLPQFPAFPIYLTNGKAIQVLSTPLRTPLATNAETTQLFNTVTLQIYFHIFAKKFENDISKMSYWLVPLHTNASASASSSNPRDLIDWEQITEINQNERYLWTSDMAHDFLKDRYFVDPHDGGRRFYSVAVRPGAKALDPVPDFAPSHKWTDSILDYSVSLWRKNRAAHMSQMDLSQPVVEVEKIPFRRNLLATVEDDEADVKTKATAYVCPQPMLISTLSTKFVAMCYIFPAIIHRFEAYLTALDACHLLGLRVSPALALEAVTKDSDITDEEGDDTPNFKSGMGPNYERLEFMGDCFLKMVTTISTFVLEPFENEGDLHERRKRMLTNSNLLRTALYYKLYEYVRTMAFSRRTWYPEGLKLIWGKGANRNGPQEIKHALGDKSIADVCEALIGAAFIEDNRNGHWDYSKWNQAVRAVKLLVDSEDHQMATFSDYYSAYVKPKYQTAEATASQIDLAAKVEKTNPYHFIHPRLLRSAFIHPSQAYIWEKIPNYQRLEFLGDSLLDQVFIMDIFYRFPDRGPQWLTEHKMPMVSNMFLGAVCVQLGWYKYIRHNHSGLTYQIQEYVEELHRVEQEARGKDDYWSYWTVVSNPPKCLADIVEAYVGAMFVDSAFDFSVVQNFYDLHLKKYFTNMSLYDDFAGNQPFNRLVRLFQENFGCSEMLVGSRDIESGTPGSTRRVICMVLIHYNVYFDSQGDSTRYAKPRACKKALEALEGLPPFEFRQKYGCDCNVNRENDITNGMGDLEINKADKNGE</sequence>
<evidence type="ECO:0000259" key="20">
    <source>
        <dbReference type="PROSITE" id="PS50821"/>
    </source>
</evidence>
<keyword evidence="10" id="KW-0862">Zinc</keyword>
<evidence type="ECO:0000256" key="6">
    <source>
        <dbReference type="ARBA" id="ARBA00022737"/>
    </source>
</evidence>
<dbReference type="Pfam" id="PF00271">
    <property type="entry name" value="Helicase_C"/>
    <property type="match status" value="1"/>
</dbReference>
<dbReference type="CDD" id="cd18034">
    <property type="entry name" value="DEXHc_dicer"/>
    <property type="match status" value="1"/>
</dbReference>
<evidence type="ECO:0000313" key="25">
    <source>
        <dbReference type="Proteomes" id="UP000799778"/>
    </source>
</evidence>
<keyword evidence="25" id="KW-1185">Reference proteome</keyword>
<dbReference type="GO" id="GO:0003677">
    <property type="term" value="F:DNA binding"/>
    <property type="evidence" value="ECO:0007669"/>
    <property type="project" value="InterPro"/>
</dbReference>
<evidence type="ECO:0000256" key="1">
    <source>
        <dbReference type="ARBA" id="ARBA00001936"/>
    </source>
</evidence>
<dbReference type="InterPro" id="IPR001650">
    <property type="entry name" value="Helicase_C-like"/>
</dbReference>
<evidence type="ECO:0000259" key="21">
    <source>
        <dbReference type="PROSITE" id="PS51192"/>
    </source>
</evidence>
<evidence type="ECO:0000256" key="9">
    <source>
        <dbReference type="ARBA" id="ARBA00022806"/>
    </source>
</evidence>
<dbReference type="GO" id="GO:0050688">
    <property type="term" value="P:regulation of defense response to virus"/>
    <property type="evidence" value="ECO:0007669"/>
    <property type="project" value="UniProtKB-KW"/>
</dbReference>
<evidence type="ECO:0000256" key="18">
    <source>
        <dbReference type="SAM" id="Coils"/>
    </source>
</evidence>
<dbReference type="FunFam" id="3.40.50.300:FF:000628">
    <property type="entry name" value="Endoribonuclease Dicer"/>
    <property type="match status" value="1"/>
</dbReference>
<dbReference type="Gene3D" id="3.30.160.380">
    <property type="entry name" value="Dicer dimerisation domain"/>
    <property type="match status" value="1"/>
</dbReference>
<evidence type="ECO:0000256" key="16">
    <source>
        <dbReference type="ARBA" id="ARBA00035116"/>
    </source>
</evidence>
<dbReference type="InterPro" id="IPR005034">
    <property type="entry name" value="Dicer_dimerisation"/>
</dbReference>
<dbReference type="Pfam" id="PF04851">
    <property type="entry name" value="ResIII"/>
    <property type="match status" value="1"/>
</dbReference>
<dbReference type="InterPro" id="IPR036389">
    <property type="entry name" value="RNase_III_sf"/>
</dbReference>
<evidence type="ECO:0000259" key="19">
    <source>
        <dbReference type="PROSITE" id="PS50142"/>
    </source>
</evidence>
<keyword evidence="18" id="KW-0175">Coiled coil</keyword>